<evidence type="ECO:0000256" key="8">
    <source>
        <dbReference type="ARBA" id="ARBA00023319"/>
    </source>
</evidence>
<dbReference type="FunFam" id="2.60.40.10:FF:000032">
    <property type="entry name" value="palladin isoform X1"/>
    <property type="match status" value="1"/>
</dbReference>
<evidence type="ECO:0000256" key="9">
    <source>
        <dbReference type="SAM" id="MobiDB-lite"/>
    </source>
</evidence>
<dbReference type="SMART" id="SM00409">
    <property type="entry name" value="IG"/>
    <property type="match status" value="2"/>
</dbReference>
<dbReference type="InterPro" id="IPR003598">
    <property type="entry name" value="Ig_sub2"/>
</dbReference>
<evidence type="ECO:0000313" key="11">
    <source>
        <dbReference type="EMBL" id="GBM22080.1"/>
    </source>
</evidence>
<organism evidence="11 12">
    <name type="scientific">Araneus ventricosus</name>
    <name type="common">Orbweaver spider</name>
    <name type="synonym">Epeira ventricosa</name>
    <dbReference type="NCBI Taxonomy" id="182803"/>
    <lineage>
        <taxon>Eukaryota</taxon>
        <taxon>Metazoa</taxon>
        <taxon>Ecdysozoa</taxon>
        <taxon>Arthropoda</taxon>
        <taxon>Chelicerata</taxon>
        <taxon>Arachnida</taxon>
        <taxon>Araneae</taxon>
        <taxon>Araneomorphae</taxon>
        <taxon>Entelegynae</taxon>
        <taxon>Araneoidea</taxon>
        <taxon>Araneidae</taxon>
        <taxon>Araneus</taxon>
    </lineage>
</organism>
<dbReference type="SUPFAM" id="SSF48726">
    <property type="entry name" value="Immunoglobulin"/>
    <property type="match status" value="2"/>
</dbReference>
<evidence type="ECO:0000259" key="10">
    <source>
        <dbReference type="PROSITE" id="PS50835"/>
    </source>
</evidence>
<keyword evidence="5" id="KW-0472">Membrane</keyword>
<reference evidence="11 12" key="1">
    <citation type="journal article" date="2019" name="Sci. Rep.">
        <title>Orb-weaving spider Araneus ventricosus genome elucidates the spidroin gene catalogue.</title>
        <authorList>
            <person name="Kono N."/>
            <person name="Nakamura H."/>
            <person name="Ohtoshi R."/>
            <person name="Moran D.A.P."/>
            <person name="Shinohara A."/>
            <person name="Yoshida Y."/>
            <person name="Fujiwara M."/>
            <person name="Mori M."/>
            <person name="Tomita M."/>
            <person name="Arakawa K."/>
        </authorList>
    </citation>
    <scope>NUCLEOTIDE SEQUENCE [LARGE SCALE GENOMIC DNA]</scope>
</reference>
<keyword evidence="8" id="KW-0393">Immunoglobulin domain</keyword>
<dbReference type="AlphaFoldDB" id="A0A4Y2DYZ7"/>
<keyword evidence="3" id="KW-0732">Signal</keyword>
<dbReference type="OrthoDB" id="10012075at2759"/>
<evidence type="ECO:0000256" key="1">
    <source>
        <dbReference type="ARBA" id="ARBA00004236"/>
    </source>
</evidence>
<keyword evidence="12" id="KW-1185">Reference proteome</keyword>
<dbReference type="InterPro" id="IPR003599">
    <property type="entry name" value="Ig_sub"/>
</dbReference>
<comment type="caution">
    <text evidence="11">The sequence shown here is derived from an EMBL/GenBank/DDBJ whole genome shotgun (WGS) entry which is preliminary data.</text>
</comment>
<dbReference type="PANTHER" id="PTHR12231">
    <property type="entry name" value="CTX-RELATED TYPE I TRANSMEMBRANE PROTEIN"/>
    <property type="match status" value="1"/>
</dbReference>
<evidence type="ECO:0000256" key="2">
    <source>
        <dbReference type="ARBA" id="ARBA00022475"/>
    </source>
</evidence>
<dbReference type="InterPro" id="IPR051170">
    <property type="entry name" value="Neural/epithelial_adhesion"/>
</dbReference>
<dbReference type="EMBL" id="BGPR01000473">
    <property type="protein sequence ID" value="GBM22080.1"/>
    <property type="molecule type" value="Genomic_DNA"/>
</dbReference>
<dbReference type="InterPro" id="IPR007110">
    <property type="entry name" value="Ig-like_dom"/>
</dbReference>
<feature type="domain" description="Ig-like" evidence="10">
    <location>
        <begin position="176"/>
        <end position="257"/>
    </location>
</feature>
<protein>
    <submittedName>
        <fullName evidence="11">Lachesin</fullName>
    </submittedName>
</protein>
<dbReference type="PANTHER" id="PTHR12231:SF253">
    <property type="entry name" value="DPR-INTERACTING PROTEIN ETA, ISOFORM B-RELATED"/>
    <property type="match status" value="1"/>
</dbReference>
<keyword evidence="4" id="KW-0677">Repeat</keyword>
<dbReference type="Proteomes" id="UP000499080">
    <property type="component" value="Unassembled WGS sequence"/>
</dbReference>
<sequence>MDSTVPFPLFSSLRVVRDTNGRPFISYLSLKGPFNGRASNCILPLSEQQPAVIRLTSIEVAWPVTVGLGVRVLIPPTIIESSTSSDTVIEERSKVSLRCEASGYPEPIITWRREDGKDINLGSYGGRKYSALRVEGEYLNISQVSREDMGAYLCIAANGVLPSVSKRIILQVNFRPKIRVPNQLVGAASGSDVTLECRLEASPSPLTSWIRSDGIMLLNNRKYEIAEEKNGYKINMKIKIYKLTENDFGSYKCVAKNTLGEKEGFIRLYEIPPPTANPKVTQHYEVYLPRLREHLHSNSSAQRKNSPASNTLMDESQEFLSDKTLRPSSSESGAEDETMPSRPLQGTPNSEQHLLLSTSKEKNVHFFIQLRRYTNVWLSNEYNKETPTPILGIRVCLKDGPPEQTIPALWSNTKWPPLRAAHQTTPSIQGYDQGGARRATSPLQCPIEKRDSVYLSTGSHHHITGAPLSVKFNNKLLFSQVASGRTYGLPPIKTRLLSIKAIRPYILELHALADAAYPKGLRPKGPAGRGDPQARRRNSAPRPQRTDLL</sequence>
<dbReference type="Pfam" id="PF13927">
    <property type="entry name" value="Ig_3"/>
    <property type="match status" value="2"/>
</dbReference>
<evidence type="ECO:0000256" key="5">
    <source>
        <dbReference type="ARBA" id="ARBA00023136"/>
    </source>
</evidence>
<evidence type="ECO:0000313" key="12">
    <source>
        <dbReference type="Proteomes" id="UP000499080"/>
    </source>
</evidence>
<accession>A0A4Y2DYZ7</accession>
<dbReference type="GO" id="GO:0043005">
    <property type="term" value="C:neuron projection"/>
    <property type="evidence" value="ECO:0007669"/>
    <property type="project" value="TreeGrafter"/>
</dbReference>
<dbReference type="SMART" id="SM00408">
    <property type="entry name" value="IGc2"/>
    <property type="match status" value="2"/>
</dbReference>
<evidence type="ECO:0000256" key="3">
    <source>
        <dbReference type="ARBA" id="ARBA00022729"/>
    </source>
</evidence>
<name>A0A4Y2DYZ7_ARAVE</name>
<evidence type="ECO:0000256" key="7">
    <source>
        <dbReference type="ARBA" id="ARBA00023180"/>
    </source>
</evidence>
<comment type="subcellular location">
    <subcellularLocation>
        <location evidence="1">Cell membrane</location>
    </subcellularLocation>
</comment>
<gene>
    <name evidence="11" type="primary">LAC_10</name>
    <name evidence="11" type="ORF">AVEN_137387_2</name>
</gene>
<evidence type="ECO:0000256" key="6">
    <source>
        <dbReference type="ARBA" id="ARBA00023157"/>
    </source>
</evidence>
<keyword evidence="6" id="KW-1015">Disulfide bond</keyword>
<dbReference type="PROSITE" id="PS50835">
    <property type="entry name" value="IG_LIKE"/>
    <property type="match status" value="2"/>
</dbReference>
<evidence type="ECO:0000256" key="4">
    <source>
        <dbReference type="ARBA" id="ARBA00022737"/>
    </source>
</evidence>
<keyword evidence="7" id="KW-0325">Glycoprotein</keyword>
<proteinExistence type="predicted"/>
<feature type="region of interest" description="Disordered" evidence="9">
    <location>
        <begin position="320"/>
        <end position="350"/>
    </location>
</feature>
<dbReference type="FunFam" id="2.60.40.10:FF:000328">
    <property type="entry name" value="CLUMA_CG000981, isoform A"/>
    <property type="match status" value="1"/>
</dbReference>
<keyword evidence="2" id="KW-1003">Cell membrane</keyword>
<feature type="domain" description="Ig-like" evidence="10">
    <location>
        <begin position="76"/>
        <end position="165"/>
    </location>
</feature>
<dbReference type="InterPro" id="IPR013783">
    <property type="entry name" value="Ig-like_fold"/>
</dbReference>
<dbReference type="GO" id="GO:0005886">
    <property type="term" value="C:plasma membrane"/>
    <property type="evidence" value="ECO:0007669"/>
    <property type="project" value="UniProtKB-SubCell"/>
</dbReference>
<feature type="region of interest" description="Disordered" evidence="9">
    <location>
        <begin position="518"/>
        <end position="549"/>
    </location>
</feature>
<dbReference type="InterPro" id="IPR036179">
    <property type="entry name" value="Ig-like_dom_sf"/>
</dbReference>
<dbReference type="Gene3D" id="2.60.40.10">
    <property type="entry name" value="Immunoglobulins"/>
    <property type="match status" value="2"/>
</dbReference>